<feature type="non-terminal residue" evidence="2">
    <location>
        <position position="111"/>
    </location>
</feature>
<feature type="non-terminal residue" evidence="2">
    <location>
        <position position="1"/>
    </location>
</feature>
<feature type="domain" description="DNA polymerase Y-family little finger" evidence="1">
    <location>
        <begin position="21"/>
        <end position="111"/>
    </location>
</feature>
<dbReference type="GO" id="GO:0006281">
    <property type="term" value="P:DNA repair"/>
    <property type="evidence" value="ECO:0007669"/>
    <property type="project" value="InterPro"/>
</dbReference>
<protein>
    <submittedName>
        <fullName evidence="2">Excinuclease ABC subunit A</fullName>
    </submittedName>
</protein>
<sequence length="111" mass="12786">LYAHSWGIDRSFLGQKYKVKSKSIGNSQVLNRDYTRRKEIEIVIKEMADQVATRLRRSGAKAEVVSLWIGFSMGYVDQSGSRGFHQQMKVPATNSSKQIANYLLQIFDRHY</sequence>
<dbReference type="EMBL" id="JARQDV010000076">
    <property type="protein sequence ID" value="MDT2966457.1"/>
    <property type="molecule type" value="Genomic_DNA"/>
</dbReference>
<gene>
    <name evidence="2" type="ORF">P7I32_17975</name>
</gene>
<dbReference type="Pfam" id="PF11799">
    <property type="entry name" value="IMS_C"/>
    <property type="match status" value="1"/>
</dbReference>
<reference evidence="2" key="1">
    <citation type="submission" date="2023-03" db="EMBL/GenBank/DDBJ databases">
        <authorList>
            <person name="Shen W."/>
            <person name="Cai J."/>
        </authorList>
    </citation>
    <scope>NUCLEOTIDE SEQUENCE</scope>
    <source>
        <strain evidence="2">K72-2</strain>
    </source>
</reference>
<dbReference type="SUPFAM" id="SSF100879">
    <property type="entry name" value="Lesion bypass DNA polymerase (Y-family), little finger domain"/>
    <property type="match status" value="1"/>
</dbReference>
<dbReference type="Gene3D" id="3.30.1490.100">
    <property type="entry name" value="DNA polymerase, Y-family, little finger domain"/>
    <property type="match status" value="1"/>
</dbReference>
<dbReference type="GO" id="GO:0003684">
    <property type="term" value="F:damaged DNA binding"/>
    <property type="evidence" value="ECO:0007669"/>
    <property type="project" value="InterPro"/>
</dbReference>
<evidence type="ECO:0000259" key="1">
    <source>
        <dbReference type="Pfam" id="PF11799"/>
    </source>
</evidence>
<organism evidence="2 3">
    <name type="scientific">Enterococcus casseliflavus</name>
    <name type="common">Enterococcus flavescens</name>
    <dbReference type="NCBI Taxonomy" id="37734"/>
    <lineage>
        <taxon>Bacteria</taxon>
        <taxon>Bacillati</taxon>
        <taxon>Bacillota</taxon>
        <taxon>Bacilli</taxon>
        <taxon>Lactobacillales</taxon>
        <taxon>Enterococcaceae</taxon>
        <taxon>Enterococcus</taxon>
    </lineage>
</organism>
<proteinExistence type="predicted"/>
<dbReference type="AlphaFoldDB" id="A0AAW8URQ0"/>
<name>A0AAW8URQ0_ENTCA</name>
<dbReference type="InterPro" id="IPR036775">
    <property type="entry name" value="DNA_pol_Y-fam_lit_finger_sf"/>
</dbReference>
<evidence type="ECO:0000313" key="2">
    <source>
        <dbReference type="EMBL" id="MDT2966457.1"/>
    </source>
</evidence>
<evidence type="ECO:0000313" key="3">
    <source>
        <dbReference type="Proteomes" id="UP001268896"/>
    </source>
</evidence>
<dbReference type="Proteomes" id="UP001268896">
    <property type="component" value="Unassembled WGS sequence"/>
</dbReference>
<dbReference type="InterPro" id="IPR017961">
    <property type="entry name" value="DNA_pol_Y-fam_little_finger"/>
</dbReference>
<accession>A0AAW8URQ0</accession>
<comment type="caution">
    <text evidence="2">The sequence shown here is derived from an EMBL/GenBank/DDBJ whole genome shotgun (WGS) entry which is preliminary data.</text>
</comment>